<keyword evidence="2" id="KW-1185">Reference proteome</keyword>
<protein>
    <submittedName>
        <fullName evidence="1">Uncharacterized protein</fullName>
    </submittedName>
</protein>
<accession>A0ACB8A4R5</accession>
<proteinExistence type="predicted"/>
<dbReference type="EMBL" id="MU267821">
    <property type="protein sequence ID" value="KAH7908451.1"/>
    <property type="molecule type" value="Genomic_DNA"/>
</dbReference>
<sequence length="476" mass="53785">MRFVDLPADLLLVFFLELDVEDVLSLKQSCRVLYTLGSLDYLWHNLTRRCNLPLDIPLGTDSSTLSGQELQAIVVKALKLDHNWRKPDACIQRAVPIIRSDSAFIDDMHLLPGGKWLITAQLTINLVGRRTDLTLWCLDDITSPRAIKVVPIHGRVRSCRAYYQPALHKFTIAAALAKDGSESIEVYHIMLENPAVVLIQSESLTFHRADEFAFLGNIDELRIFEDMLGATFLKHAQDTTQTVHVYLRNLVTGAAATFRPYQGGYEKPYFELFRDQYALARRDFSIQTVSFYDIPSYIMSANSEPPANPDPNHMSEGLLSTRCSLPHEESVYYMASSGSVEHGIPILNTMMFNWPPHNGIMDRFSPPNHETRFSGRPIIVSQEFPHRAQMLDQVQLGATGRRAVWIDYGDETILRKWSATRYRRGEGLSAGASVLMPPISGLPFDPKYIQRIAFDEVTCRLCASLPAGELFVCDFL</sequence>
<evidence type="ECO:0000313" key="1">
    <source>
        <dbReference type="EMBL" id="KAH7908451.1"/>
    </source>
</evidence>
<reference evidence="1" key="1">
    <citation type="journal article" date="2021" name="New Phytol.">
        <title>Evolutionary innovations through gain and loss of genes in the ectomycorrhizal Boletales.</title>
        <authorList>
            <person name="Wu G."/>
            <person name="Miyauchi S."/>
            <person name="Morin E."/>
            <person name="Kuo A."/>
            <person name="Drula E."/>
            <person name="Varga T."/>
            <person name="Kohler A."/>
            <person name="Feng B."/>
            <person name="Cao Y."/>
            <person name="Lipzen A."/>
            <person name="Daum C."/>
            <person name="Hundley H."/>
            <person name="Pangilinan J."/>
            <person name="Johnson J."/>
            <person name="Barry K."/>
            <person name="LaButti K."/>
            <person name="Ng V."/>
            <person name="Ahrendt S."/>
            <person name="Min B."/>
            <person name="Choi I.G."/>
            <person name="Park H."/>
            <person name="Plett J.M."/>
            <person name="Magnuson J."/>
            <person name="Spatafora J.W."/>
            <person name="Nagy L.G."/>
            <person name="Henrissat B."/>
            <person name="Grigoriev I.V."/>
            <person name="Yang Z.L."/>
            <person name="Xu J."/>
            <person name="Martin F.M."/>
        </authorList>
    </citation>
    <scope>NUCLEOTIDE SEQUENCE</scope>
    <source>
        <strain evidence="1">ATCC 28755</strain>
    </source>
</reference>
<name>A0ACB8A4R5_9AGAM</name>
<comment type="caution">
    <text evidence="1">The sequence shown here is derived from an EMBL/GenBank/DDBJ whole genome shotgun (WGS) entry which is preliminary data.</text>
</comment>
<dbReference type="Proteomes" id="UP000790377">
    <property type="component" value="Unassembled WGS sequence"/>
</dbReference>
<organism evidence="1 2">
    <name type="scientific">Hygrophoropsis aurantiaca</name>
    <dbReference type="NCBI Taxonomy" id="72124"/>
    <lineage>
        <taxon>Eukaryota</taxon>
        <taxon>Fungi</taxon>
        <taxon>Dikarya</taxon>
        <taxon>Basidiomycota</taxon>
        <taxon>Agaricomycotina</taxon>
        <taxon>Agaricomycetes</taxon>
        <taxon>Agaricomycetidae</taxon>
        <taxon>Boletales</taxon>
        <taxon>Coniophorineae</taxon>
        <taxon>Hygrophoropsidaceae</taxon>
        <taxon>Hygrophoropsis</taxon>
    </lineage>
</organism>
<gene>
    <name evidence="1" type="ORF">BJ138DRAFT_1012786</name>
</gene>
<evidence type="ECO:0000313" key="2">
    <source>
        <dbReference type="Proteomes" id="UP000790377"/>
    </source>
</evidence>